<proteinExistence type="predicted"/>
<comment type="caution">
    <text evidence="1">The sequence shown here is derived from an EMBL/GenBank/DDBJ whole genome shotgun (WGS) entry which is preliminary data.</text>
</comment>
<reference evidence="1" key="2">
    <citation type="submission" date="2023-05" db="EMBL/GenBank/DDBJ databases">
        <authorList>
            <consortium name="Lawrence Berkeley National Laboratory"/>
            <person name="Steindorff A."/>
            <person name="Hensen N."/>
            <person name="Bonometti L."/>
            <person name="Westerberg I."/>
            <person name="Brannstrom I.O."/>
            <person name="Guillou S."/>
            <person name="Cros-Aarteil S."/>
            <person name="Calhoun S."/>
            <person name="Haridas S."/>
            <person name="Kuo A."/>
            <person name="Mondo S."/>
            <person name="Pangilinan J."/>
            <person name="Riley R."/>
            <person name="Labutti K."/>
            <person name="Andreopoulos B."/>
            <person name="Lipzen A."/>
            <person name="Chen C."/>
            <person name="Yanf M."/>
            <person name="Daum C."/>
            <person name="Ng V."/>
            <person name="Clum A."/>
            <person name="Ohm R."/>
            <person name="Martin F."/>
            <person name="Silar P."/>
            <person name="Natvig D."/>
            <person name="Lalanne C."/>
            <person name="Gautier V."/>
            <person name="Ament-Velasquez S.L."/>
            <person name="Kruys A."/>
            <person name="Hutchinson M.I."/>
            <person name="Powell A.J."/>
            <person name="Barry K."/>
            <person name="Miller A.N."/>
            <person name="Grigoriev I.V."/>
            <person name="Debuchy R."/>
            <person name="Gladieux P."/>
            <person name="Thoren M.H."/>
            <person name="Johannesson H."/>
        </authorList>
    </citation>
    <scope>NUCLEOTIDE SEQUENCE</scope>
    <source>
        <strain evidence="1">CBS 731.68</strain>
    </source>
</reference>
<accession>A0AAN6U4K7</accession>
<keyword evidence="2" id="KW-1185">Reference proteome</keyword>
<gene>
    <name evidence="1" type="ORF">N657DRAFT_670038</name>
</gene>
<name>A0AAN6U4K7_9PEZI</name>
<protein>
    <submittedName>
        <fullName evidence="1">Uncharacterized protein</fullName>
    </submittedName>
</protein>
<dbReference type="AlphaFoldDB" id="A0AAN6U4K7"/>
<dbReference type="Proteomes" id="UP001302602">
    <property type="component" value="Unassembled WGS sequence"/>
</dbReference>
<evidence type="ECO:0000313" key="1">
    <source>
        <dbReference type="EMBL" id="KAK4125860.1"/>
    </source>
</evidence>
<dbReference type="RefSeq" id="XP_062649631.1">
    <property type="nucleotide sequence ID" value="XM_062795517.1"/>
</dbReference>
<reference evidence="1" key="1">
    <citation type="journal article" date="2023" name="Mol. Phylogenet. Evol.">
        <title>Genome-scale phylogeny and comparative genomics of the fungal order Sordariales.</title>
        <authorList>
            <person name="Hensen N."/>
            <person name="Bonometti L."/>
            <person name="Westerberg I."/>
            <person name="Brannstrom I.O."/>
            <person name="Guillou S."/>
            <person name="Cros-Aarteil S."/>
            <person name="Calhoun S."/>
            <person name="Haridas S."/>
            <person name="Kuo A."/>
            <person name="Mondo S."/>
            <person name="Pangilinan J."/>
            <person name="Riley R."/>
            <person name="LaButti K."/>
            <person name="Andreopoulos B."/>
            <person name="Lipzen A."/>
            <person name="Chen C."/>
            <person name="Yan M."/>
            <person name="Daum C."/>
            <person name="Ng V."/>
            <person name="Clum A."/>
            <person name="Steindorff A."/>
            <person name="Ohm R.A."/>
            <person name="Martin F."/>
            <person name="Silar P."/>
            <person name="Natvig D.O."/>
            <person name="Lalanne C."/>
            <person name="Gautier V."/>
            <person name="Ament-Velasquez S.L."/>
            <person name="Kruys A."/>
            <person name="Hutchinson M.I."/>
            <person name="Powell A.J."/>
            <person name="Barry K."/>
            <person name="Miller A.N."/>
            <person name="Grigoriev I.V."/>
            <person name="Debuchy R."/>
            <person name="Gladieux P."/>
            <person name="Hiltunen Thoren M."/>
            <person name="Johannesson H."/>
        </authorList>
    </citation>
    <scope>NUCLEOTIDE SEQUENCE</scope>
    <source>
        <strain evidence="1">CBS 731.68</strain>
    </source>
</reference>
<evidence type="ECO:0000313" key="2">
    <source>
        <dbReference type="Proteomes" id="UP001302602"/>
    </source>
</evidence>
<dbReference type="EMBL" id="MU853225">
    <property type="protein sequence ID" value="KAK4125860.1"/>
    <property type="molecule type" value="Genomic_DNA"/>
</dbReference>
<dbReference type="GeneID" id="87832285"/>
<sequence length="361" mass="40427">MSLIGLYQAVEPDAGQDLKAFQYGWSVPDVWRTPLREGSRQIGQSVSSIFAIQWRSQSGYYQIGMLVLDPTIQLIDWLIVDAKNGGVGFRNNKVPMLVHEYGSTWIEDILFVEPETHCAELNFTFVYHLSQISTLRPRPRSICSNATDSDTNISTSSKNFMIDCQAIRPTLTSEAICRCRWTRNPVTGRPRRRDEPQSGSRWAVSVYNCASSIRATIRTVAFQYNGTGLADFKVTSASQKTYPSPSDHPVWVVRHGHLPLGFAQPLWGLLGYSDVTTPHNPVPLARDSEPQHRHGRHRLHLVQDGQKLPGVDFYVKALQNTFTVRRGGDVGYESYPGYSGLTGLALYHNWQNLSATTDGAV</sequence>
<organism evidence="1 2">
    <name type="scientific">Parathielavia appendiculata</name>
    <dbReference type="NCBI Taxonomy" id="2587402"/>
    <lineage>
        <taxon>Eukaryota</taxon>
        <taxon>Fungi</taxon>
        <taxon>Dikarya</taxon>
        <taxon>Ascomycota</taxon>
        <taxon>Pezizomycotina</taxon>
        <taxon>Sordariomycetes</taxon>
        <taxon>Sordariomycetidae</taxon>
        <taxon>Sordariales</taxon>
        <taxon>Chaetomiaceae</taxon>
        <taxon>Parathielavia</taxon>
    </lineage>
</organism>